<feature type="compositionally biased region" description="Polar residues" evidence="1">
    <location>
        <begin position="53"/>
        <end position="68"/>
    </location>
</feature>
<gene>
    <name evidence="2" type="ORF">GHT09_007374</name>
    <name evidence="3" type="ORF">MONAX_5E009162</name>
</gene>
<dbReference type="EMBL" id="WJEC01000724">
    <property type="protein sequence ID" value="KAF7481362.1"/>
    <property type="molecule type" value="Genomic_DNA"/>
</dbReference>
<proteinExistence type="predicted"/>
<accession>A0A5E4CTM1</accession>
<evidence type="ECO:0000313" key="2">
    <source>
        <dbReference type="EMBL" id="KAF7481362.1"/>
    </source>
</evidence>
<feature type="compositionally biased region" description="Basic residues" evidence="1">
    <location>
        <begin position="69"/>
        <end position="78"/>
    </location>
</feature>
<name>A0A5E4CTM1_MARMO</name>
<feature type="region of interest" description="Disordered" evidence="1">
    <location>
        <begin position="46"/>
        <end position="116"/>
    </location>
</feature>
<keyword evidence="4" id="KW-1185">Reference proteome</keyword>
<reference evidence="3 4" key="1">
    <citation type="submission" date="2019-04" db="EMBL/GenBank/DDBJ databases">
        <authorList>
            <person name="Alioto T."/>
            <person name="Alioto T."/>
        </authorList>
    </citation>
    <scope>NUCLEOTIDE SEQUENCE [LARGE SCALE GENOMIC DNA]</scope>
</reference>
<feature type="compositionally biased region" description="Basic residues" evidence="1">
    <location>
        <begin position="88"/>
        <end position="102"/>
    </location>
</feature>
<reference evidence="2" key="2">
    <citation type="submission" date="2020-08" db="EMBL/GenBank/DDBJ databases">
        <authorList>
            <person name="Shumante A."/>
            <person name="Zimin A.V."/>
            <person name="Puiu D."/>
            <person name="Salzberg S.L."/>
        </authorList>
    </citation>
    <scope>NUCLEOTIDE SEQUENCE</scope>
    <source>
        <strain evidence="2">WC2-LM</strain>
        <tissue evidence="2">Liver</tissue>
    </source>
</reference>
<evidence type="ECO:0000313" key="3">
    <source>
        <dbReference type="EMBL" id="VTJ85153.1"/>
    </source>
</evidence>
<dbReference type="EMBL" id="CABDUW010002039">
    <property type="protein sequence ID" value="VTJ85153.1"/>
    <property type="molecule type" value="Genomic_DNA"/>
</dbReference>
<evidence type="ECO:0000256" key="1">
    <source>
        <dbReference type="SAM" id="MobiDB-lite"/>
    </source>
</evidence>
<protein>
    <submittedName>
        <fullName evidence="3">Uncharacterized protein</fullName>
    </submittedName>
</protein>
<organism evidence="3 4">
    <name type="scientific">Marmota monax</name>
    <name type="common">Woodchuck</name>
    <dbReference type="NCBI Taxonomy" id="9995"/>
    <lineage>
        <taxon>Eukaryota</taxon>
        <taxon>Metazoa</taxon>
        <taxon>Chordata</taxon>
        <taxon>Craniata</taxon>
        <taxon>Vertebrata</taxon>
        <taxon>Euteleostomi</taxon>
        <taxon>Mammalia</taxon>
        <taxon>Eutheria</taxon>
        <taxon>Euarchontoglires</taxon>
        <taxon>Glires</taxon>
        <taxon>Rodentia</taxon>
        <taxon>Sciuromorpha</taxon>
        <taxon>Sciuridae</taxon>
        <taxon>Xerinae</taxon>
        <taxon>Marmotini</taxon>
        <taxon>Marmota</taxon>
    </lineage>
</organism>
<dbReference type="AlphaFoldDB" id="A0A5E4CTM1"/>
<sequence>MGDAERCLCRQQTREVRKKPLINYRVLRTAASAEPRSLATAAAAALGWPSVPRSGTSSPETPRGTSPRTARRGGRGPSHRAALLTPGTRRRRAQRGGHRRCTIRITVPSEEAPKCK</sequence>
<dbReference type="Proteomes" id="UP000662637">
    <property type="component" value="Unassembled WGS sequence"/>
</dbReference>
<evidence type="ECO:0000313" key="4">
    <source>
        <dbReference type="Proteomes" id="UP000335636"/>
    </source>
</evidence>
<dbReference type="Proteomes" id="UP000335636">
    <property type="component" value="Unassembled WGS sequence"/>
</dbReference>